<dbReference type="InterPro" id="IPR055421">
    <property type="entry name" value="TMEM132_3rd"/>
</dbReference>
<evidence type="ECO:0000259" key="1">
    <source>
        <dbReference type="Pfam" id="PF16070"/>
    </source>
</evidence>
<evidence type="ECO:0000313" key="3">
    <source>
        <dbReference type="EMBL" id="GCB80817.1"/>
    </source>
</evidence>
<dbReference type="AlphaFoldDB" id="A0A401Q646"/>
<accession>A0A401Q646</accession>
<dbReference type="Pfam" id="PF16070">
    <property type="entry name" value="Ig_TMEM132_4th"/>
    <property type="match status" value="1"/>
</dbReference>
<dbReference type="OrthoDB" id="10026202at2759"/>
<gene>
    <name evidence="3" type="ORF">scyTo_0022409</name>
</gene>
<keyword evidence="4" id="KW-1185">Reference proteome</keyword>
<dbReference type="PANTHER" id="PTHR13388:SF11">
    <property type="entry name" value="DETONATOR, ISOFORM E"/>
    <property type="match status" value="1"/>
</dbReference>
<dbReference type="Pfam" id="PF23039">
    <property type="entry name" value="TMEM132_3rd"/>
    <property type="match status" value="1"/>
</dbReference>
<evidence type="ECO:0000313" key="4">
    <source>
        <dbReference type="Proteomes" id="UP000288216"/>
    </source>
</evidence>
<dbReference type="OMA" id="WLELEME"/>
<feature type="domain" description="Transmembrane protein TMEM132 cohesin-like" evidence="2">
    <location>
        <begin position="8"/>
        <end position="61"/>
    </location>
</feature>
<proteinExistence type="predicted"/>
<dbReference type="STRING" id="75743.A0A401Q646"/>
<reference evidence="3 4" key="1">
    <citation type="journal article" date="2018" name="Nat. Ecol. Evol.">
        <title>Shark genomes provide insights into elasmobranch evolution and the origin of vertebrates.</title>
        <authorList>
            <person name="Hara Y"/>
            <person name="Yamaguchi K"/>
            <person name="Onimaru K"/>
            <person name="Kadota M"/>
            <person name="Koyanagi M"/>
            <person name="Keeley SD"/>
            <person name="Tatsumi K"/>
            <person name="Tanaka K"/>
            <person name="Motone F"/>
            <person name="Kageyama Y"/>
            <person name="Nozu R"/>
            <person name="Adachi N"/>
            <person name="Nishimura O"/>
            <person name="Nakagawa R"/>
            <person name="Tanegashima C"/>
            <person name="Kiyatake I"/>
            <person name="Matsumoto R"/>
            <person name="Murakumo K"/>
            <person name="Nishida K"/>
            <person name="Terakita A"/>
            <person name="Kuratani S"/>
            <person name="Sato K"/>
            <person name="Hyodo S Kuraku.S."/>
        </authorList>
    </citation>
    <scope>NUCLEOTIDE SEQUENCE [LARGE SCALE GENOMIC DNA]</scope>
</reference>
<protein>
    <submittedName>
        <fullName evidence="3">Uncharacterized protein</fullName>
    </submittedName>
</protein>
<comment type="caution">
    <text evidence="3">The sequence shown here is derived from an EMBL/GenBank/DDBJ whole genome shotgun (WGS) entry which is preliminary data.</text>
</comment>
<dbReference type="InterPro" id="IPR031437">
    <property type="entry name" value="Ig_TMEM132_4th"/>
</dbReference>
<sequence length="145" mass="15890">MSSNSPGSDALDIAWLELEMEEFVGEAVTRRIAWQVEYGGRAAILERDRIITELMVTQRDVQGLVIIAMEQEILNTAVLTGRLVTVPIKALTVDGSGLVTDVTEFVDCRSEDSSIVKVRPAVHVQPLLWRVSVRTAPIPIPAPPS</sequence>
<dbReference type="EMBL" id="BFAA01022395">
    <property type="protein sequence ID" value="GCB80817.1"/>
    <property type="molecule type" value="Genomic_DNA"/>
</dbReference>
<evidence type="ECO:0000259" key="2">
    <source>
        <dbReference type="Pfam" id="PF23039"/>
    </source>
</evidence>
<organism evidence="3 4">
    <name type="scientific">Scyliorhinus torazame</name>
    <name type="common">Cloudy catshark</name>
    <name type="synonym">Catulus torazame</name>
    <dbReference type="NCBI Taxonomy" id="75743"/>
    <lineage>
        <taxon>Eukaryota</taxon>
        <taxon>Metazoa</taxon>
        <taxon>Chordata</taxon>
        <taxon>Craniata</taxon>
        <taxon>Vertebrata</taxon>
        <taxon>Chondrichthyes</taxon>
        <taxon>Elasmobranchii</taxon>
        <taxon>Galeomorphii</taxon>
        <taxon>Galeoidea</taxon>
        <taxon>Carcharhiniformes</taxon>
        <taxon>Scyliorhinidae</taxon>
        <taxon>Scyliorhinus</taxon>
    </lineage>
</organism>
<dbReference type="Proteomes" id="UP000288216">
    <property type="component" value="Unassembled WGS sequence"/>
</dbReference>
<name>A0A401Q646_SCYTO</name>
<dbReference type="PANTHER" id="PTHR13388">
    <property type="entry name" value="DETONATOR, ISOFORM E"/>
    <property type="match status" value="1"/>
</dbReference>
<feature type="domain" description="Transmembrane protein family 132 fourth" evidence="1">
    <location>
        <begin position="63"/>
        <end position="120"/>
    </location>
</feature>
<dbReference type="InterPro" id="IPR026307">
    <property type="entry name" value="TMEM132"/>
</dbReference>